<dbReference type="Gene3D" id="3.30.200.20">
    <property type="entry name" value="Phosphorylase Kinase, domain 1"/>
    <property type="match status" value="1"/>
</dbReference>
<dbReference type="OrthoDB" id="10003767at2759"/>
<proteinExistence type="predicted"/>
<sequence>MNAPDLAPFFTLRSCLSLPTPRSLVSDPTFRETMNQNTDLLSAGIGVPQNYLPNVSSASVAKQDTAEPLSTAAGQIHGINGDSSRSMSHPLTPEQIKDVIQKFIESVNKDAVCDLASRHNGGRSCKVVDQKNGSYNVCFFIHFDVENVTWILRIPIELVSCNTWSKVVSDVTTTRYIKRKTSIPVPQIHAYGKDPTLIEGASTPFMLMDVMHGQQLHTKTFLESTESQRRNLYIGLMDVLAQLRQLEFPAAGSLMPNPDDPDNELNPVLGPLISMTVNEFDWKRKEKWPAQIFTSSKSFIDLHCYILSETFRLPTPELEHGQAKKEILALNRIPKEINSCFELQESNSPYILAHPDLRCGNLIVDDEFHILGVLDWEFTGTVPKQFFTPPAWITGHDPDILFIVTGIRRSQVLPEFAQVLQETHESSTGWTRLLQEWGLRKEDANQSNYISELSSLVQILRHPSTLVDDPENQILAEQVDIQIQKSERYTEYLRGNGLLVHDERKQFIEEWLQKAKALLEATKETSEKRRRREALLESKSQP</sequence>
<evidence type="ECO:0000313" key="4">
    <source>
        <dbReference type="Proteomes" id="UP000078397"/>
    </source>
</evidence>
<gene>
    <name evidence="3" type="ORF">VFPPC_11151</name>
</gene>
<keyword evidence="4" id="KW-1185">Reference proteome</keyword>
<accession>A0A179FBA8</accession>
<feature type="region of interest" description="Disordered" evidence="1">
    <location>
        <begin position="522"/>
        <end position="542"/>
    </location>
</feature>
<organism evidence="3 4">
    <name type="scientific">Pochonia chlamydosporia 170</name>
    <dbReference type="NCBI Taxonomy" id="1380566"/>
    <lineage>
        <taxon>Eukaryota</taxon>
        <taxon>Fungi</taxon>
        <taxon>Dikarya</taxon>
        <taxon>Ascomycota</taxon>
        <taxon>Pezizomycotina</taxon>
        <taxon>Sordariomycetes</taxon>
        <taxon>Hypocreomycetidae</taxon>
        <taxon>Hypocreales</taxon>
        <taxon>Clavicipitaceae</taxon>
        <taxon>Pochonia</taxon>
    </lineage>
</organism>
<name>A0A179FBA8_METCM</name>
<evidence type="ECO:0000256" key="1">
    <source>
        <dbReference type="SAM" id="MobiDB-lite"/>
    </source>
</evidence>
<dbReference type="RefSeq" id="XP_022284188.1">
    <property type="nucleotide sequence ID" value="XM_022428742.1"/>
</dbReference>
<dbReference type="Proteomes" id="UP000078397">
    <property type="component" value="Unassembled WGS sequence"/>
</dbReference>
<comment type="caution">
    <text evidence="3">The sequence shown here is derived from an EMBL/GenBank/DDBJ whole genome shotgun (WGS) entry which is preliminary data.</text>
</comment>
<feature type="domain" description="Aminoglycoside phosphotransferase" evidence="2">
    <location>
        <begin position="182"/>
        <end position="380"/>
    </location>
</feature>
<protein>
    <submittedName>
        <fullName evidence="3">Phosphotransferase</fullName>
    </submittedName>
</protein>
<dbReference type="Pfam" id="PF01636">
    <property type="entry name" value="APH"/>
    <property type="match status" value="1"/>
</dbReference>
<dbReference type="KEGG" id="pchm:VFPPC_11151"/>
<dbReference type="SUPFAM" id="SSF56112">
    <property type="entry name" value="Protein kinase-like (PK-like)"/>
    <property type="match status" value="1"/>
</dbReference>
<dbReference type="InterPro" id="IPR002575">
    <property type="entry name" value="Aminoglycoside_PTrfase"/>
</dbReference>
<dbReference type="PANTHER" id="PTHR21310:SF37">
    <property type="entry name" value="AMINOGLYCOSIDE PHOSPHOTRANSFERASE DOMAIN-CONTAINING PROTEIN"/>
    <property type="match status" value="1"/>
</dbReference>
<dbReference type="PANTHER" id="PTHR21310">
    <property type="entry name" value="AMINOGLYCOSIDE PHOSPHOTRANSFERASE-RELATED-RELATED"/>
    <property type="match status" value="1"/>
</dbReference>
<dbReference type="AlphaFoldDB" id="A0A179FBA8"/>
<reference evidence="3 4" key="1">
    <citation type="journal article" date="2016" name="PLoS Pathog.">
        <title>Biosynthesis of antibiotic leucinostatins in bio-control fungus Purpureocillium lilacinum and their inhibition on phytophthora revealed by genome mining.</title>
        <authorList>
            <person name="Wang G."/>
            <person name="Liu Z."/>
            <person name="Lin R."/>
            <person name="Li E."/>
            <person name="Mao Z."/>
            <person name="Ling J."/>
            <person name="Yang Y."/>
            <person name="Yin W.B."/>
            <person name="Xie B."/>
        </authorList>
    </citation>
    <scope>NUCLEOTIDE SEQUENCE [LARGE SCALE GENOMIC DNA]</scope>
    <source>
        <strain evidence="3">170</strain>
    </source>
</reference>
<dbReference type="GO" id="GO:0016740">
    <property type="term" value="F:transferase activity"/>
    <property type="evidence" value="ECO:0007669"/>
    <property type="project" value="UniProtKB-KW"/>
</dbReference>
<evidence type="ECO:0000313" key="3">
    <source>
        <dbReference type="EMBL" id="OAQ62707.2"/>
    </source>
</evidence>
<dbReference type="InterPro" id="IPR011009">
    <property type="entry name" value="Kinase-like_dom_sf"/>
</dbReference>
<dbReference type="GeneID" id="28853407"/>
<dbReference type="Gene3D" id="3.90.1200.10">
    <property type="match status" value="1"/>
</dbReference>
<dbReference type="EMBL" id="LSBJ02000006">
    <property type="protein sequence ID" value="OAQ62707.2"/>
    <property type="molecule type" value="Genomic_DNA"/>
</dbReference>
<evidence type="ECO:0000259" key="2">
    <source>
        <dbReference type="Pfam" id="PF01636"/>
    </source>
</evidence>
<dbReference type="InterPro" id="IPR051678">
    <property type="entry name" value="AGP_Transferase"/>
</dbReference>